<dbReference type="CDD" id="cd21133">
    <property type="entry name" value="EVE"/>
    <property type="match status" value="1"/>
</dbReference>
<dbReference type="InterPro" id="IPR015947">
    <property type="entry name" value="PUA-like_sf"/>
</dbReference>
<comment type="caution">
    <text evidence="2">The sequence shown here is derived from an EMBL/GenBank/DDBJ whole genome shotgun (WGS) entry which is preliminary data.</text>
</comment>
<sequence length="134" mass="15068">MKWLFKEEPTHYSYDDLAKDKKTSWSGVRNPVAQKHLRSVRKGDSIFYYHTGDEKSVVGVMKASGDAYPDPNDGTGKLYAVDVAPVGKLRRPVTLAEIKADKRFAEMPLTRIPRLSVMPVTDAQWKAIEDLSAD</sequence>
<gene>
    <name evidence="2" type="ORF">E6K71_04135</name>
    <name evidence="3" type="ORF">E6K75_10270</name>
</gene>
<reference evidence="4 5" key="1">
    <citation type="journal article" date="2019" name="Nat. Microbiol.">
        <title>Mediterranean grassland soil C-N compound turnover is dependent on rainfall and depth, and is mediated by genomically divergent microorganisms.</title>
        <authorList>
            <person name="Diamond S."/>
            <person name="Andeer P.F."/>
            <person name="Li Z."/>
            <person name="Crits-Christoph A."/>
            <person name="Burstein D."/>
            <person name="Anantharaman K."/>
            <person name="Lane K.R."/>
            <person name="Thomas B.C."/>
            <person name="Pan C."/>
            <person name="Northen T.R."/>
            <person name="Banfield J.F."/>
        </authorList>
    </citation>
    <scope>NUCLEOTIDE SEQUENCE [LARGE SCALE GENOMIC DNA]</scope>
    <source>
        <strain evidence="2">WS_1</strain>
        <strain evidence="3">WS_5</strain>
    </source>
</reference>
<evidence type="ECO:0000313" key="4">
    <source>
        <dbReference type="Proteomes" id="UP000316292"/>
    </source>
</evidence>
<dbReference type="PANTHER" id="PTHR14087">
    <property type="entry name" value="THYMOCYTE NUCLEAR PROTEIN 1"/>
    <property type="match status" value="1"/>
</dbReference>
<dbReference type="Gene3D" id="3.10.590.10">
    <property type="entry name" value="ph1033 like domains"/>
    <property type="match status" value="1"/>
</dbReference>
<protein>
    <submittedName>
        <fullName evidence="2">EVE domain-containing protein</fullName>
    </submittedName>
</protein>
<name>A0A538SEA5_UNCEI</name>
<dbReference type="InterPro" id="IPR047197">
    <property type="entry name" value="THYN1-like_EVE"/>
</dbReference>
<dbReference type="AlphaFoldDB" id="A0A538SEA5"/>
<dbReference type="Pfam" id="PF01878">
    <property type="entry name" value="EVE"/>
    <property type="match status" value="1"/>
</dbReference>
<dbReference type="InterPro" id="IPR002740">
    <property type="entry name" value="EVE_domain"/>
</dbReference>
<dbReference type="SUPFAM" id="SSF88697">
    <property type="entry name" value="PUA domain-like"/>
    <property type="match status" value="1"/>
</dbReference>
<evidence type="ECO:0000313" key="5">
    <source>
        <dbReference type="Proteomes" id="UP000320913"/>
    </source>
</evidence>
<dbReference type="EMBL" id="VBOV01000300">
    <property type="protein sequence ID" value="TMQ54615.1"/>
    <property type="molecule type" value="Genomic_DNA"/>
</dbReference>
<dbReference type="InterPro" id="IPR052181">
    <property type="entry name" value="5hmC_binding"/>
</dbReference>
<evidence type="ECO:0000313" key="2">
    <source>
        <dbReference type="EMBL" id="TMQ49706.1"/>
    </source>
</evidence>
<dbReference type="EMBL" id="VBOR01000053">
    <property type="protein sequence ID" value="TMQ49706.1"/>
    <property type="molecule type" value="Genomic_DNA"/>
</dbReference>
<organism evidence="2 4">
    <name type="scientific">Eiseniibacteriota bacterium</name>
    <dbReference type="NCBI Taxonomy" id="2212470"/>
    <lineage>
        <taxon>Bacteria</taxon>
        <taxon>Candidatus Eiseniibacteriota</taxon>
    </lineage>
</organism>
<dbReference type="Proteomes" id="UP000320913">
    <property type="component" value="Unassembled WGS sequence"/>
</dbReference>
<dbReference type="PANTHER" id="PTHR14087:SF7">
    <property type="entry name" value="THYMOCYTE NUCLEAR PROTEIN 1"/>
    <property type="match status" value="1"/>
</dbReference>
<proteinExistence type="predicted"/>
<evidence type="ECO:0000313" key="3">
    <source>
        <dbReference type="EMBL" id="TMQ54615.1"/>
    </source>
</evidence>
<accession>A0A538SEA5</accession>
<evidence type="ECO:0000259" key="1">
    <source>
        <dbReference type="Pfam" id="PF01878"/>
    </source>
</evidence>
<feature type="domain" description="EVE" evidence="1">
    <location>
        <begin position="3"/>
        <end position="130"/>
    </location>
</feature>
<dbReference type="Proteomes" id="UP000316292">
    <property type="component" value="Unassembled WGS sequence"/>
</dbReference>